<comment type="similarity">
    <text evidence="2 8">Belongs to the type II topoisomerase GyrA/ParC subunit family.</text>
</comment>
<sequence>MTDTTLPPGGTTDSSGGDRIEPVDIQQEMQRSYIDYAMSVIVGRALPEVRDGLKPVHRRLLYAMGDAGFRPDRSYVKCAKPVAETMGNYHPHGDTAIYDALVRLAQPWSMRYPLIDGQGNFGSRGDDGAAAMRYTEARLTPLAMEMLRDIDEETVDFTPNYDGKTMEPTVLPSRVPNLLINGSGGIAVGMATNMPPHNLNEVAAAVFWALDNHEADEESTLAACMAAIQGPDFPTSGLIVGTQGIHDAYTTGRGSIRMRGVVNIEESSTGATILVITELPYQVNPDRMIVSIAEQVNDGKLKGISRIEDQSSDRVGMQIVVTLKRDAVAKVVLNNLYKHSQLQTSFGANMLSIVDGVPRTLRLDQMIRYYVAHQIDVIIRRTRYRLRKAEERAHLLRGYVKALDALDEVIALIRASANTEEARTGLIGLLDVDEIQADAILAMQLRRLSALERQKIVDELAEIEREIADYQDILARPERQRAIVRDELTEVVEKFGDERRTRIIPADGDVADEDLIAREDVVVTITETGYAKRTKTDLYRSQRRGGKGVQGAGLKQDDIVRHFFVCSTHDWILFFTTKGRVYRAKAYELPEANRTARGQHVANLLAFQPEERIAQVIQIKSYEDAPYLVLATLGGLVKKSRLVDFDSSRSGGIIAVNLRGEDELVGAQLCSSSDDLLLVSKHGQSIRFSATDDALRPMGRQTSGVQGMRFNDDDQLLSLNVVAEGTYLLVATAGGYAKRTAMDDYPVQGRGGKGVLTIQYDRRRGELVGALIVDDTSEVYAITSGGGVIRTLAKQVRKAGRQTKGVRLMNLDEGTTLLAIARNADEPDEVEGGPAAGS</sequence>
<dbReference type="Pfam" id="PF03989">
    <property type="entry name" value="DNA_gyraseA_C"/>
    <property type="match status" value="6"/>
</dbReference>
<comment type="subunit">
    <text evidence="8">Heterotetramer, composed of two GyrA and two GyrB chains. In the heterotetramer, GyrA contains the active site tyrosine that forms a transient covalent intermediate with DNA, while GyrB binds cofactors and catalyzes ATP hydrolysis.</text>
</comment>
<dbReference type="Proteomes" id="UP001206895">
    <property type="component" value="Unassembled WGS sequence"/>
</dbReference>
<dbReference type="EMBL" id="JAMTCJ010000002">
    <property type="protein sequence ID" value="MCP2176122.1"/>
    <property type="molecule type" value="Genomic_DNA"/>
</dbReference>
<comment type="catalytic activity">
    <reaction evidence="1 8 9">
        <text>ATP-dependent breakage, passage and rejoining of double-stranded DNA.</text>
        <dbReference type="EC" id="5.6.2.2"/>
    </reaction>
</comment>
<dbReference type="Gene3D" id="3.90.199.10">
    <property type="entry name" value="Topoisomerase II, domain 5"/>
    <property type="match status" value="1"/>
</dbReference>
<dbReference type="Gene3D" id="3.30.1360.40">
    <property type="match status" value="1"/>
</dbReference>
<dbReference type="NCBIfam" id="TIGR01063">
    <property type="entry name" value="gyrA"/>
    <property type="match status" value="1"/>
</dbReference>
<dbReference type="SMART" id="SM00434">
    <property type="entry name" value="TOP4c"/>
    <property type="match status" value="1"/>
</dbReference>
<dbReference type="Pfam" id="PF00521">
    <property type="entry name" value="DNA_topoisoIV"/>
    <property type="match status" value="1"/>
</dbReference>
<keyword evidence="10" id="KW-0175">Coiled coil</keyword>
<dbReference type="InterPro" id="IPR035516">
    <property type="entry name" value="Gyrase/topoIV_suA_C"/>
</dbReference>
<evidence type="ECO:0000256" key="8">
    <source>
        <dbReference type="HAMAP-Rule" id="MF_01897"/>
    </source>
</evidence>
<dbReference type="InterPro" id="IPR050220">
    <property type="entry name" value="Type_II_DNA_Topoisomerases"/>
</dbReference>
<organism evidence="13 14">
    <name type="scientific">Williamsia maris</name>
    <dbReference type="NCBI Taxonomy" id="72806"/>
    <lineage>
        <taxon>Bacteria</taxon>
        <taxon>Bacillati</taxon>
        <taxon>Actinomycetota</taxon>
        <taxon>Actinomycetes</taxon>
        <taxon>Mycobacteriales</taxon>
        <taxon>Nocardiaceae</taxon>
        <taxon>Williamsia</taxon>
    </lineage>
</organism>
<keyword evidence="5 8" id="KW-0799">Topoisomerase</keyword>
<dbReference type="PANTHER" id="PTHR43493">
    <property type="entry name" value="DNA GYRASE/TOPOISOMERASE SUBUNIT A"/>
    <property type="match status" value="1"/>
</dbReference>
<keyword evidence="14" id="KW-1185">Reference proteome</keyword>
<evidence type="ECO:0000256" key="3">
    <source>
        <dbReference type="ARBA" id="ARBA00022741"/>
    </source>
</evidence>
<protein>
    <recommendedName>
        <fullName evidence="8">DNA gyrase subunit A</fullName>
        <ecNumber evidence="8">5.6.2.2</ecNumber>
    </recommendedName>
</protein>
<dbReference type="SUPFAM" id="SSF56719">
    <property type="entry name" value="Type II DNA topoisomerase"/>
    <property type="match status" value="1"/>
</dbReference>
<evidence type="ECO:0000256" key="1">
    <source>
        <dbReference type="ARBA" id="ARBA00000185"/>
    </source>
</evidence>
<accession>A0ABT1HCY5</accession>
<evidence type="ECO:0000256" key="9">
    <source>
        <dbReference type="PROSITE-ProRule" id="PRU01384"/>
    </source>
</evidence>
<keyword evidence="3 8" id="KW-0547">Nucleotide-binding</keyword>
<comment type="miscellaneous">
    <text evidence="8">Few gyrases are as efficient as E.coli at forming negative supercoils. Not all organisms have 2 type II topoisomerases; in organisms with a single type II topoisomerase this enzyme also has to decatenate newly replicated chromosomes.</text>
</comment>
<keyword evidence="4 8" id="KW-0067">ATP-binding</keyword>
<feature type="active site" description="O-(5'-phospho-DNA)-tyrosine intermediate" evidence="8 9">
    <location>
        <position position="134"/>
    </location>
</feature>
<feature type="domain" description="Topo IIA-type catalytic" evidence="12">
    <location>
        <begin position="46"/>
        <end position="515"/>
    </location>
</feature>
<comment type="subcellular location">
    <subcellularLocation>
        <location evidence="8">Cytoplasm</location>
    </subcellularLocation>
</comment>
<evidence type="ECO:0000256" key="7">
    <source>
        <dbReference type="ARBA" id="ARBA00023235"/>
    </source>
</evidence>
<dbReference type="InterPro" id="IPR002205">
    <property type="entry name" value="Topo_IIA_dom_A"/>
</dbReference>
<feature type="coiled-coil region" evidence="10">
    <location>
        <begin position="453"/>
        <end position="480"/>
    </location>
</feature>
<evidence type="ECO:0000256" key="11">
    <source>
        <dbReference type="SAM" id="MobiDB-lite"/>
    </source>
</evidence>
<dbReference type="InterPro" id="IPR013760">
    <property type="entry name" value="Topo_IIA-like_dom_sf"/>
</dbReference>
<dbReference type="Gene3D" id="2.120.10.90">
    <property type="entry name" value="DNA gyrase/topoisomerase IV, subunit A, C-terminal"/>
    <property type="match status" value="1"/>
</dbReference>
<dbReference type="EC" id="5.6.2.2" evidence="8"/>
<dbReference type="InterPro" id="IPR006691">
    <property type="entry name" value="GyrA/parC_rep"/>
</dbReference>
<feature type="region of interest" description="Disordered" evidence="11">
    <location>
        <begin position="1"/>
        <end position="22"/>
    </location>
</feature>
<evidence type="ECO:0000256" key="5">
    <source>
        <dbReference type="ARBA" id="ARBA00023029"/>
    </source>
</evidence>
<dbReference type="InterPro" id="IPR005743">
    <property type="entry name" value="GyrA"/>
</dbReference>
<keyword evidence="8" id="KW-0963">Cytoplasm</keyword>
<dbReference type="NCBIfam" id="NF004043">
    <property type="entry name" value="PRK05560.1"/>
    <property type="match status" value="1"/>
</dbReference>
<feature type="compositionally biased region" description="Low complexity" evidence="11">
    <location>
        <begin position="1"/>
        <end position="15"/>
    </location>
</feature>
<dbReference type="InterPro" id="IPR013758">
    <property type="entry name" value="Topo_IIA_A/C_ab"/>
</dbReference>
<evidence type="ECO:0000313" key="14">
    <source>
        <dbReference type="Proteomes" id="UP001206895"/>
    </source>
</evidence>
<gene>
    <name evidence="8" type="primary">gyrA</name>
    <name evidence="13" type="ORF">LX13_001941</name>
</gene>
<evidence type="ECO:0000256" key="4">
    <source>
        <dbReference type="ARBA" id="ARBA00022840"/>
    </source>
</evidence>
<dbReference type="NCBIfam" id="NF004044">
    <property type="entry name" value="PRK05561.1"/>
    <property type="match status" value="1"/>
</dbReference>
<dbReference type="PROSITE" id="PS52040">
    <property type="entry name" value="TOPO_IIA"/>
    <property type="match status" value="1"/>
</dbReference>
<evidence type="ECO:0000256" key="10">
    <source>
        <dbReference type="SAM" id="Coils"/>
    </source>
</evidence>
<dbReference type="CDD" id="cd00187">
    <property type="entry name" value="TOP4c"/>
    <property type="match status" value="1"/>
</dbReference>
<proteinExistence type="inferred from homology"/>
<dbReference type="RefSeq" id="WP_253661139.1">
    <property type="nucleotide sequence ID" value="NZ_BAAAJQ010000001.1"/>
</dbReference>
<dbReference type="Gene3D" id="1.10.268.10">
    <property type="entry name" value="Topoisomerase, domain 3"/>
    <property type="match status" value="1"/>
</dbReference>
<evidence type="ECO:0000259" key="12">
    <source>
        <dbReference type="PROSITE" id="PS52040"/>
    </source>
</evidence>
<keyword evidence="6 8" id="KW-0238">DNA-binding</keyword>
<reference evidence="13 14" key="1">
    <citation type="submission" date="2022-06" db="EMBL/GenBank/DDBJ databases">
        <title>Genomic Encyclopedia of Archaeal and Bacterial Type Strains, Phase II (KMG-II): from individual species to whole genera.</title>
        <authorList>
            <person name="Goeker M."/>
        </authorList>
    </citation>
    <scope>NUCLEOTIDE SEQUENCE [LARGE SCALE GENOMIC DNA]</scope>
    <source>
        <strain evidence="13 14">DSM 44693</strain>
    </source>
</reference>
<evidence type="ECO:0000256" key="6">
    <source>
        <dbReference type="ARBA" id="ARBA00023125"/>
    </source>
</evidence>
<dbReference type="InterPro" id="IPR013757">
    <property type="entry name" value="Topo_IIA_A_a_sf"/>
</dbReference>
<name>A0ABT1HCY5_9NOCA</name>
<comment type="caution">
    <text evidence="13">The sequence shown here is derived from an EMBL/GenBank/DDBJ whole genome shotgun (WGS) entry which is preliminary data.</text>
</comment>
<comment type="function">
    <text evidence="8">A type II topoisomerase that negatively supercoils closed circular double-stranded (ds) DNA in an ATP-dependent manner to modulate DNA topology and maintain chromosomes in an underwound state. Negative supercoiling favors strand separation, and DNA replication, transcription, recombination and repair, all of which involve strand separation. Also able to catalyze the interconversion of other topological isomers of dsDNA rings, including catenanes and knotted rings. Type II topoisomerases break and join 2 DNA strands simultaneously in an ATP-dependent manner.</text>
</comment>
<feature type="short sequence motif" description="GyrA-box" evidence="8">
    <location>
        <begin position="542"/>
        <end position="548"/>
    </location>
</feature>
<evidence type="ECO:0000256" key="2">
    <source>
        <dbReference type="ARBA" id="ARBA00008263"/>
    </source>
</evidence>
<dbReference type="PANTHER" id="PTHR43493:SF5">
    <property type="entry name" value="DNA GYRASE SUBUNIT A, CHLOROPLASTIC_MITOCHONDRIAL"/>
    <property type="match status" value="1"/>
</dbReference>
<dbReference type="HAMAP" id="MF_01897">
    <property type="entry name" value="GyrA"/>
    <property type="match status" value="1"/>
</dbReference>
<dbReference type="SUPFAM" id="SSF101904">
    <property type="entry name" value="GyrA/ParC C-terminal domain-like"/>
    <property type="match status" value="1"/>
</dbReference>
<evidence type="ECO:0000313" key="13">
    <source>
        <dbReference type="EMBL" id="MCP2176122.1"/>
    </source>
</evidence>
<keyword evidence="7 8" id="KW-0413">Isomerase</keyword>